<gene>
    <name evidence="2" type="ORF">KCU98_g16468</name>
</gene>
<organism evidence="2 3">
    <name type="scientific">Aureobasidium melanogenum</name>
    <name type="common">Aureobasidium pullulans var. melanogenum</name>
    <dbReference type="NCBI Taxonomy" id="46634"/>
    <lineage>
        <taxon>Eukaryota</taxon>
        <taxon>Fungi</taxon>
        <taxon>Dikarya</taxon>
        <taxon>Ascomycota</taxon>
        <taxon>Pezizomycotina</taxon>
        <taxon>Dothideomycetes</taxon>
        <taxon>Dothideomycetidae</taxon>
        <taxon>Dothideales</taxon>
        <taxon>Saccotheciaceae</taxon>
        <taxon>Aureobasidium</taxon>
    </lineage>
</organism>
<keyword evidence="1" id="KW-0732">Signal</keyword>
<accession>A0A9P8FCA5</accession>
<dbReference type="AlphaFoldDB" id="A0A9P8FCA5"/>
<sequence length="324" mass="35959">MLLSTLLLAFLGFALASYDQPILGISLGKRDLIVVQSLANGATSLIARISANVTYTDWFEQVVKLPEQERSTVDATALHAALLAAQYAATQVLQQQTQFSVAALPQELEDLVPEALSAFNLLAPLETYASYTIRPERAIVYAYELGTCEAANLPKGCYPDDINGEALWLDFDTGLLNLRLLSFDESGGDVFAESIFSGLEKVDHFETTDERMISAIQKHFSDFLDQSTVLKDFPDRRGHNFRPLRSDIKAIVTTGDPPPGSIEAIRLAIHRISQDLANLIRDSVDPSSAMAVGAARRAREMWDQPEKYYIYVQYLIEDVLHDEL</sequence>
<keyword evidence="3" id="KW-1185">Reference proteome</keyword>
<name>A0A9P8FCA5_AURME</name>
<feature type="chain" id="PRO_5040331593" evidence="1">
    <location>
        <begin position="17"/>
        <end position="324"/>
    </location>
</feature>
<comment type="caution">
    <text evidence="2">The sequence shown here is derived from an EMBL/GenBank/DDBJ whole genome shotgun (WGS) entry which is preliminary data.</text>
</comment>
<protein>
    <submittedName>
        <fullName evidence="2">Uncharacterized protein</fullName>
    </submittedName>
</protein>
<feature type="non-terminal residue" evidence="2">
    <location>
        <position position="1"/>
    </location>
</feature>
<dbReference type="Proteomes" id="UP000729357">
    <property type="component" value="Unassembled WGS sequence"/>
</dbReference>
<evidence type="ECO:0000313" key="2">
    <source>
        <dbReference type="EMBL" id="KAG9966079.1"/>
    </source>
</evidence>
<reference evidence="2" key="2">
    <citation type="submission" date="2021-08" db="EMBL/GenBank/DDBJ databases">
        <authorList>
            <person name="Gostincar C."/>
            <person name="Sun X."/>
            <person name="Song Z."/>
            <person name="Gunde-Cimerman N."/>
        </authorList>
    </citation>
    <scope>NUCLEOTIDE SEQUENCE</scope>
    <source>
        <strain evidence="2">EXF-9298</strain>
    </source>
</reference>
<reference evidence="2" key="1">
    <citation type="journal article" date="2021" name="J Fungi (Basel)">
        <title>Virulence traits and population genomics of the black yeast Aureobasidium melanogenum.</title>
        <authorList>
            <person name="Cernosa A."/>
            <person name="Sun X."/>
            <person name="Gostincar C."/>
            <person name="Fang C."/>
            <person name="Gunde-Cimerman N."/>
            <person name="Song Z."/>
        </authorList>
    </citation>
    <scope>NUCLEOTIDE SEQUENCE</scope>
    <source>
        <strain evidence="2">EXF-9298</strain>
    </source>
</reference>
<evidence type="ECO:0000256" key="1">
    <source>
        <dbReference type="SAM" id="SignalP"/>
    </source>
</evidence>
<proteinExistence type="predicted"/>
<feature type="signal peptide" evidence="1">
    <location>
        <begin position="1"/>
        <end position="16"/>
    </location>
</feature>
<evidence type="ECO:0000313" key="3">
    <source>
        <dbReference type="Proteomes" id="UP000729357"/>
    </source>
</evidence>
<dbReference type="EMBL" id="JAHFXS010003764">
    <property type="protein sequence ID" value="KAG9966079.1"/>
    <property type="molecule type" value="Genomic_DNA"/>
</dbReference>